<evidence type="ECO:0000313" key="1">
    <source>
        <dbReference type="EMBL" id="TNN46637.1"/>
    </source>
</evidence>
<name>A0A4Z2FZI4_9TELE</name>
<gene>
    <name evidence="1" type="ORF">EYF80_043170</name>
</gene>
<keyword evidence="2" id="KW-1185">Reference proteome</keyword>
<proteinExistence type="predicted"/>
<sequence length="128" mass="14219">MSTLPEADGEQMSQVFPPEAAGQVYLPHLPSRKQLDVASSSGLSTTSTSCGPEQFINLLQASSLRWQPAPRLMGTLLWISQILSCITWQPPLGWMKLSVNRGIVRDFRTHTSWKHGERSSNGLESNRL</sequence>
<dbReference type="EMBL" id="SRLO01000780">
    <property type="protein sequence ID" value="TNN46637.1"/>
    <property type="molecule type" value="Genomic_DNA"/>
</dbReference>
<dbReference type="Proteomes" id="UP000314294">
    <property type="component" value="Unassembled WGS sequence"/>
</dbReference>
<comment type="caution">
    <text evidence="1">The sequence shown here is derived from an EMBL/GenBank/DDBJ whole genome shotgun (WGS) entry which is preliminary data.</text>
</comment>
<organism evidence="1 2">
    <name type="scientific">Liparis tanakae</name>
    <name type="common">Tanaka's snailfish</name>
    <dbReference type="NCBI Taxonomy" id="230148"/>
    <lineage>
        <taxon>Eukaryota</taxon>
        <taxon>Metazoa</taxon>
        <taxon>Chordata</taxon>
        <taxon>Craniata</taxon>
        <taxon>Vertebrata</taxon>
        <taxon>Euteleostomi</taxon>
        <taxon>Actinopterygii</taxon>
        <taxon>Neopterygii</taxon>
        <taxon>Teleostei</taxon>
        <taxon>Neoteleostei</taxon>
        <taxon>Acanthomorphata</taxon>
        <taxon>Eupercaria</taxon>
        <taxon>Perciformes</taxon>
        <taxon>Cottioidei</taxon>
        <taxon>Cottales</taxon>
        <taxon>Liparidae</taxon>
        <taxon>Liparis</taxon>
    </lineage>
</organism>
<dbReference type="AlphaFoldDB" id="A0A4Z2FZI4"/>
<reference evidence="1 2" key="1">
    <citation type="submission" date="2019-03" db="EMBL/GenBank/DDBJ databases">
        <title>First draft genome of Liparis tanakae, snailfish: a comprehensive survey of snailfish specific genes.</title>
        <authorList>
            <person name="Kim W."/>
            <person name="Song I."/>
            <person name="Jeong J.-H."/>
            <person name="Kim D."/>
            <person name="Kim S."/>
            <person name="Ryu S."/>
            <person name="Song J.Y."/>
            <person name="Lee S.K."/>
        </authorList>
    </citation>
    <scope>NUCLEOTIDE SEQUENCE [LARGE SCALE GENOMIC DNA]</scope>
    <source>
        <tissue evidence="1">Muscle</tissue>
    </source>
</reference>
<protein>
    <submittedName>
        <fullName evidence="1">Uncharacterized protein</fullName>
    </submittedName>
</protein>
<evidence type="ECO:0000313" key="2">
    <source>
        <dbReference type="Proteomes" id="UP000314294"/>
    </source>
</evidence>
<accession>A0A4Z2FZI4</accession>